<dbReference type="PANTHER" id="PTHR31286">
    <property type="entry name" value="GLYCINE-RICH CELL WALL STRUCTURAL PROTEIN 1.8-LIKE"/>
    <property type="match status" value="1"/>
</dbReference>
<organism evidence="2 3">
    <name type="scientific">Hibiscus sabdariffa</name>
    <name type="common">roselle</name>
    <dbReference type="NCBI Taxonomy" id="183260"/>
    <lineage>
        <taxon>Eukaryota</taxon>
        <taxon>Viridiplantae</taxon>
        <taxon>Streptophyta</taxon>
        <taxon>Embryophyta</taxon>
        <taxon>Tracheophyta</taxon>
        <taxon>Spermatophyta</taxon>
        <taxon>Magnoliopsida</taxon>
        <taxon>eudicotyledons</taxon>
        <taxon>Gunneridae</taxon>
        <taxon>Pentapetalae</taxon>
        <taxon>rosids</taxon>
        <taxon>malvids</taxon>
        <taxon>Malvales</taxon>
        <taxon>Malvaceae</taxon>
        <taxon>Malvoideae</taxon>
        <taxon>Hibiscus</taxon>
    </lineage>
</organism>
<keyword evidence="3" id="KW-1185">Reference proteome</keyword>
<dbReference type="EMBL" id="JBBPBM010000060">
    <property type="protein sequence ID" value="KAK8516136.1"/>
    <property type="molecule type" value="Genomic_DNA"/>
</dbReference>
<reference evidence="2 3" key="1">
    <citation type="journal article" date="2024" name="G3 (Bethesda)">
        <title>Genome assembly of Hibiscus sabdariffa L. provides insights into metabolisms of medicinal natural products.</title>
        <authorList>
            <person name="Kim T."/>
        </authorList>
    </citation>
    <scope>NUCLEOTIDE SEQUENCE [LARGE SCALE GENOMIC DNA]</scope>
    <source>
        <strain evidence="2">TK-2024</strain>
        <tissue evidence="2">Old leaves</tissue>
    </source>
</reference>
<dbReference type="InterPro" id="IPR025558">
    <property type="entry name" value="DUF4283"/>
</dbReference>
<dbReference type="Proteomes" id="UP001472677">
    <property type="component" value="Unassembled WGS sequence"/>
</dbReference>
<evidence type="ECO:0000313" key="2">
    <source>
        <dbReference type="EMBL" id="KAK8516136.1"/>
    </source>
</evidence>
<dbReference type="Pfam" id="PF14111">
    <property type="entry name" value="DUF4283"/>
    <property type="match status" value="1"/>
</dbReference>
<name>A0ABR2CA38_9ROSI</name>
<gene>
    <name evidence="2" type="ORF">V6N12_013543</name>
</gene>
<protein>
    <recommendedName>
        <fullName evidence="1">DUF4283 domain-containing protein</fullName>
    </recommendedName>
</protein>
<evidence type="ECO:0000259" key="1">
    <source>
        <dbReference type="Pfam" id="PF14111"/>
    </source>
</evidence>
<accession>A0ABR2CA38</accession>
<dbReference type="InterPro" id="IPR040256">
    <property type="entry name" value="At4g02000-like"/>
</dbReference>
<evidence type="ECO:0000313" key="3">
    <source>
        <dbReference type="Proteomes" id="UP001472677"/>
    </source>
</evidence>
<proteinExistence type="predicted"/>
<sequence length="278" mass="32143">MGCISRLPTTHTLVSYKDMVTSNSNAQSSDKGQDLDDDDIELLEDDIAIGSLNGITIIDFSDRVQQLAFKSLYLALVVKVFGHRLGYNTLHNRIYSLWKPSHPIKLMDIENDLYLVKSNDNHDYLKVLTDGPWQIFGHYLTVESCSIDFQPSQAQPSRLMAWIQLTCLPITLYKRSFIEAIKNQIGSSVKIDSKRIMVVMEDLLAWMSISISVNFWFQNLLSMEEYKSSSMSRYPSFAFIVFCMDIYKTYAQLSMDKIKHQKPMIPNPRLHRHRRTKL</sequence>
<feature type="domain" description="DUF4283" evidence="1">
    <location>
        <begin position="73"/>
        <end position="152"/>
    </location>
</feature>
<dbReference type="PANTHER" id="PTHR31286:SF173">
    <property type="entry name" value="DUF4283 DOMAIN-CONTAINING PROTEIN"/>
    <property type="match status" value="1"/>
</dbReference>
<comment type="caution">
    <text evidence="2">The sequence shown here is derived from an EMBL/GenBank/DDBJ whole genome shotgun (WGS) entry which is preliminary data.</text>
</comment>